<protein>
    <submittedName>
        <fullName evidence="1">Uncharacterized protein</fullName>
    </submittedName>
</protein>
<reference evidence="1" key="1">
    <citation type="submission" date="2017-04" db="EMBL/GenBank/DDBJ databases">
        <title>Genome deletions in a multicellular cyanobacterial endosymbiont for morphological adaptation in marine diatoms.</title>
        <authorList>
            <person name="Wang Y."/>
            <person name="Gao H."/>
            <person name="Li R."/>
            <person name="Xu X."/>
        </authorList>
    </citation>
    <scope>NUCLEOTIDE SEQUENCE</scope>
    <source>
        <strain evidence="1">FACHB 800</strain>
    </source>
</reference>
<evidence type="ECO:0000313" key="2">
    <source>
        <dbReference type="Proteomes" id="UP000683511"/>
    </source>
</evidence>
<dbReference type="AlphaFoldDB" id="A0A975Y325"/>
<dbReference type="KEGG" id="rsin:B6N60_00383"/>
<organism evidence="1 2">
    <name type="scientific">Richelia sinica FACHB-800</name>
    <dbReference type="NCBI Taxonomy" id="1357546"/>
    <lineage>
        <taxon>Bacteria</taxon>
        <taxon>Bacillati</taxon>
        <taxon>Cyanobacteriota</taxon>
        <taxon>Cyanophyceae</taxon>
        <taxon>Nostocales</taxon>
        <taxon>Nostocaceae</taxon>
        <taxon>Richelia</taxon>
    </lineage>
</organism>
<name>A0A975Y325_9NOST</name>
<evidence type="ECO:0000313" key="1">
    <source>
        <dbReference type="EMBL" id="QXE21706.1"/>
    </source>
</evidence>
<keyword evidence="2" id="KW-1185">Reference proteome</keyword>
<sequence>MMFMKMLVARVALATVCLIGGVTTTDSHHSSIVLADNPPETSEAENDQEVIVNNAEFGIKRINRGKANFIPTTQVPLQEGYVYGWRIQLDKYQGEVKWREVLRLPKAPETWSTEFSEDFSISKDGKTATSKRSQTPVNGVIENFWTIAPGDPVGKHQIEVYIDERLIATFDFEVVEEK</sequence>
<proteinExistence type="predicted"/>
<accession>A0A975Y325</accession>
<gene>
    <name evidence="1" type="ORF">B6N60_00383</name>
</gene>
<dbReference type="EMBL" id="CP021056">
    <property type="protein sequence ID" value="QXE21706.1"/>
    <property type="molecule type" value="Genomic_DNA"/>
</dbReference>
<dbReference type="Proteomes" id="UP000683511">
    <property type="component" value="Chromosome"/>
</dbReference>